<dbReference type="GeneID" id="87874746"/>
<evidence type="ECO:0000313" key="2">
    <source>
        <dbReference type="Proteomes" id="UP001285908"/>
    </source>
</evidence>
<accession>A0AAJ0I776</accession>
<gene>
    <name evidence="1" type="ORF">B0T23DRAFT_379015</name>
</gene>
<dbReference type="AlphaFoldDB" id="A0AAJ0I776"/>
<dbReference type="Proteomes" id="UP001285908">
    <property type="component" value="Unassembled WGS sequence"/>
</dbReference>
<reference evidence="1 2" key="1">
    <citation type="journal article" date="2023" name="Mol. Phylogenet. Evol.">
        <title>Genome-scale phylogeny and comparative genomics of the fungal order Sordariales.</title>
        <authorList>
            <person name="Hensen N."/>
            <person name="Bonometti L."/>
            <person name="Westerberg I."/>
            <person name="Brannstrom I.O."/>
            <person name="Guillou S."/>
            <person name="Cros-Aarteil S."/>
            <person name="Calhoun S."/>
            <person name="Haridas S."/>
            <person name="Kuo A."/>
            <person name="Mondo S."/>
            <person name="Pangilinan J."/>
            <person name="Riley R."/>
            <person name="LaButti K."/>
            <person name="Andreopoulos B."/>
            <person name="Lipzen A."/>
            <person name="Chen C."/>
            <person name="Yan M."/>
            <person name="Daum C."/>
            <person name="Ng V."/>
            <person name="Clum A."/>
            <person name="Steindorff A."/>
            <person name="Ohm R.A."/>
            <person name="Martin F."/>
            <person name="Silar P."/>
            <person name="Natvig D.O."/>
            <person name="Lalanne C."/>
            <person name="Gautier V."/>
            <person name="Ament-Velasquez S.L."/>
            <person name="Kruys A."/>
            <person name="Hutchinson M.I."/>
            <person name="Powell A.J."/>
            <person name="Barry K."/>
            <person name="Miller A.N."/>
            <person name="Grigoriev I.V."/>
            <person name="Debuchy R."/>
            <person name="Gladieux P."/>
            <person name="Hiltunen Thoren M."/>
            <person name="Johannesson H."/>
        </authorList>
    </citation>
    <scope>NUCLEOTIDE SEQUENCE [LARGE SCALE GENOMIC DNA]</scope>
    <source>
        <strain evidence="1 2">FGSC 10403</strain>
    </source>
</reference>
<proteinExistence type="predicted"/>
<protein>
    <submittedName>
        <fullName evidence="1">Uncharacterized protein</fullName>
    </submittedName>
</protein>
<evidence type="ECO:0000313" key="1">
    <source>
        <dbReference type="EMBL" id="KAK3492113.1"/>
    </source>
</evidence>
<name>A0AAJ0I776_9PEZI</name>
<sequence length="91" mass="9693">MSAVRLFQVLISDLLTPSGVLPIRTLNSPPVSTFSVLLTQTTTKFPVSSPVRTPISRQTNVLSLSADAPSQNHPVVRISSFIPPIPVSSPS</sequence>
<dbReference type="EMBL" id="JAULSX010000004">
    <property type="protein sequence ID" value="KAK3492113.1"/>
    <property type="molecule type" value="Genomic_DNA"/>
</dbReference>
<organism evidence="1 2">
    <name type="scientific">Neurospora hispaniola</name>
    <dbReference type="NCBI Taxonomy" id="588809"/>
    <lineage>
        <taxon>Eukaryota</taxon>
        <taxon>Fungi</taxon>
        <taxon>Dikarya</taxon>
        <taxon>Ascomycota</taxon>
        <taxon>Pezizomycotina</taxon>
        <taxon>Sordariomycetes</taxon>
        <taxon>Sordariomycetidae</taxon>
        <taxon>Sordariales</taxon>
        <taxon>Sordariaceae</taxon>
        <taxon>Neurospora</taxon>
    </lineage>
</organism>
<comment type="caution">
    <text evidence="1">The sequence shown here is derived from an EMBL/GenBank/DDBJ whole genome shotgun (WGS) entry which is preliminary data.</text>
</comment>
<keyword evidence="2" id="KW-1185">Reference proteome</keyword>
<dbReference type="RefSeq" id="XP_062692571.1">
    <property type="nucleotide sequence ID" value="XM_062837124.1"/>
</dbReference>